<dbReference type="STRING" id="546871.SAMN04488543_1472"/>
<protein>
    <submittedName>
        <fullName evidence="2">BadF-type ATPase</fullName>
    </submittedName>
</protein>
<dbReference type="RefSeq" id="WP_091411580.1">
    <property type="nucleotide sequence ID" value="NZ_LT629749.1"/>
</dbReference>
<evidence type="ECO:0000313" key="2">
    <source>
        <dbReference type="EMBL" id="SDS30411.1"/>
    </source>
</evidence>
<dbReference type="InterPro" id="IPR052519">
    <property type="entry name" value="Euk-type_GlcNAc_Kinase"/>
</dbReference>
<dbReference type="InterPro" id="IPR002731">
    <property type="entry name" value="ATPase_BadF"/>
</dbReference>
<gene>
    <name evidence="2" type="ORF">SAMN04488543_1472</name>
</gene>
<keyword evidence="3" id="KW-1185">Reference proteome</keyword>
<accession>A0A1H1R3N5</accession>
<dbReference type="InterPro" id="IPR043129">
    <property type="entry name" value="ATPase_NBD"/>
</dbReference>
<feature type="domain" description="ATPase BadF/BadG/BcrA/BcrD type" evidence="1">
    <location>
        <begin position="5"/>
        <end position="306"/>
    </location>
</feature>
<dbReference type="PANTHER" id="PTHR43190:SF3">
    <property type="entry name" value="N-ACETYL-D-GLUCOSAMINE KINASE"/>
    <property type="match status" value="1"/>
</dbReference>
<evidence type="ECO:0000259" key="1">
    <source>
        <dbReference type="Pfam" id="PF01869"/>
    </source>
</evidence>
<dbReference type="CDD" id="cd24007">
    <property type="entry name" value="ASKHA_NBD_eukNAGK-like"/>
    <property type="match status" value="1"/>
</dbReference>
<evidence type="ECO:0000313" key="3">
    <source>
        <dbReference type="Proteomes" id="UP000199092"/>
    </source>
</evidence>
<dbReference type="Pfam" id="PF01869">
    <property type="entry name" value="BcrAD_BadFG"/>
    <property type="match status" value="1"/>
</dbReference>
<dbReference type="PANTHER" id="PTHR43190">
    <property type="entry name" value="N-ACETYL-D-GLUCOSAMINE KINASE"/>
    <property type="match status" value="1"/>
</dbReference>
<dbReference type="EMBL" id="LT629749">
    <property type="protein sequence ID" value="SDS30411.1"/>
    <property type="molecule type" value="Genomic_DNA"/>
</dbReference>
<dbReference type="OrthoDB" id="8701357at2"/>
<dbReference type="SUPFAM" id="SSF53067">
    <property type="entry name" value="Actin-like ATPase domain"/>
    <property type="match status" value="2"/>
</dbReference>
<name>A0A1H1R3N5_9ACTN</name>
<proteinExistence type="predicted"/>
<organism evidence="2 3">
    <name type="scientific">Friedmanniella luteola</name>
    <dbReference type="NCBI Taxonomy" id="546871"/>
    <lineage>
        <taxon>Bacteria</taxon>
        <taxon>Bacillati</taxon>
        <taxon>Actinomycetota</taxon>
        <taxon>Actinomycetes</taxon>
        <taxon>Propionibacteriales</taxon>
        <taxon>Nocardioidaceae</taxon>
        <taxon>Friedmanniella</taxon>
    </lineage>
</organism>
<dbReference type="Gene3D" id="3.30.420.40">
    <property type="match status" value="2"/>
</dbReference>
<dbReference type="Proteomes" id="UP000199092">
    <property type="component" value="Chromosome I"/>
</dbReference>
<sequence>MRTYLGVDGGGTGTALCLISEDGDLLGRVEAPSCYYLGSAAGEGVGQVARVLTEAVAVLTDVTGTTAAAIGYAFVGLPAYGEVSADVPALDAAPREALGHDRYRCDNDMVCGWAGSLALADGVNVIGGTGSMTYGRRAGQGLRVGGWGEVFGDEGSGYWIGVQGLRAFSRMSDGRLPPGPLLDVLRARLGLAADLDAVDVVLNRWRGSRREVAALAPAVVEAARRGDGVAAAVLDEAGAELARLVTTTRQRLGFRAAETVPVSYSGGVFGAVEVLDAFRAHLVAAGGPVDLRAPVLPPVVGAALHAAQLAGSPLSAAALARLRRVVATTTPTPDHPTPGGLDP</sequence>
<reference evidence="2 3" key="1">
    <citation type="submission" date="2016-10" db="EMBL/GenBank/DDBJ databases">
        <authorList>
            <person name="de Groot N.N."/>
        </authorList>
    </citation>
    <scope>NUCLEOTIDE SEQUENCE [LARGE SCALE GENOMIC DNA]</scope>
    <source>
        <strain evidence="2 3">DSM 21741</strain>
    </source>
</reference>
<dbReference type="AlphaFoldDB" id="A0A1H1R3N5"/>